<sequence>MSLFTLDQTTLFYWNLSNTYLKRQAGGIRDINTWSADIIDDLKAPSIRTNTTPSLTTSRSRSSKATTRPPSSVLSRTSAFSGIVKVSGSGADDTHSKGAISDRDETVGQEYEAKKASPMKGVVRLSSNAIVKMEPGLPAPKPASRKRPTNKSMPATFQEGAIWKASVVPSMIKWAGTYPKVFKIPVNALIPILEVVCRHYYEDEALTFDSKHVVVVQAQQRLSDQFRGPMGSAAISILLAYLVSCPDKQNSDPERIDWCKNQLEHSRFIYGNTSSTKLNRWQRPYQSGLIIQTFAVYLSAIKYVPWLLGMFPNSEDPSTAHPVPRPALALAAAAMERALTLVANGKITIASIEADKTRKGKLIQADLNPITGKRSISTIAFSEGLWGTEVGEYCANIKGLRNSDMDAIIFAARKYSRATGPQDDDDDDEFSRLPLPHKERNGRTHIPFNYDADADEDDDEDEDAHGEVNDDQKGNGEEEDDDDEGGDGDDEERDGDDEDGHAKNAPLDRWEDSDLDLQENQHDAHPVEDYEMEEDEYPFVDGHALDSMDEYSE</sequence>
<feature type="compositionally biased region" description="Basic and acidic residues" evidence="1">
    <location>
        <begin position="92"/>
        <end position="106"/>
    </location>
</feature>
<accession>A0A166NYR0</accession>
<dbReference type="EMBL" id="KV417520">
    <property type="protein sequence ID" value="KZP25519.1"/>
    <property type="molecule type" value="Genomic_DNA"/>
</dbReference>
<feature type="compositionally biased region" description="Basic and acidic residues" evidence="1">
    <location>
        <begin position="519"/>
        <end position="528"/>
    </location>
</feature>
<reference evidence="3" key="1">
    <citation type="journal article" date="2016" name="Mol. Biol. Evol.">
        <title>Comparative Genomics of Early-Diverging Mushroom-Forming Fungi Provides Insights into the Origins of Lignocellulose Decay Capabilities.</title>
        <authorList>
            <person name="Nagy L.G."/>
            <person name="Riley R."/>
            <person name="Tritt A."/>
            <person name="Adam C."/>
            <person name="Daum C."/>
            <person name="Floudas D."/>
            <person name="Sun H."/>
            <person name="Yadav J.S."/>
            <person name="Pangilinan J."/>
            <person name="Larsson K.H."/>
            <person name="Matsuura K."/>
            <person name="Barry K."/>
            <person name="Labutti K."/>
            <person name="Kuo R."/>
            <person name="Ohm R.A."/>
            <person name="Bhattacharya S.S."/>
            <person name="Shirouzu T."/>
            <person name="Yoshinaga Y."/>
            <person name="Martin F.M."/>
            <person name="Grigoriev I.V."/>
            <person name="Hibbett D.S."/>
        </authorList>
    </citation>
    <scope>NUCLEOTIDE SEQUENCE [LARGE SCALE GENOMIC DNA]</scope>
    <source>
        <strain evidence="3">CBS 109695</strain>
    </source>
</reference>
<gene>
    <name evidence="3" type="ORF">FIBSPDRAFT_950222</name>
</gene>
<feature type="compositionally biased region" description="Acidic residues" evidence="1">
    <location>
        <begin position="452"/>
        <end position="464"/>
    </location>
</feature>
<feature type="region of interest" description="Disordered" evidence="1">
    <location>
        <begin position="417"/>
        <end position="534"/>
    </location>
</feature>
<feature type="region of interest" description="Disordered" evidence="1">
    <location>
        <begin position="47"/>
        <end position="74"/>
    </location>
</feature>
<organism evidence="3">
    <name type="scientific">Athelia psychrophila</name>
    <dbReference type="NCBI Taxonomy" id="1759441"/>
    <lineage>
        <taxon>Eukaryota</taxon>
        <taxon>Fungi</taxon>
        <taxon>Dikarya</taxon>
        <taxon>Basidiomycota</taxon>
        <taxon>Agaricomycotina</taxon>
        <taxon>Agaricomycetes</taxon>
        <taxon>Agaricomycetidae</taxon>
        <taxon>Atheliales</taxon>
        <taxon>Atheliaceae</taxon>
        <taxon>Athelia</taxon>
    </lineage>
</organism>
<evidence type="ECO:0000259" key="2">
    <source>
        <dbReference type="Pfam" id="PF20149"/>
    </source>
</evidence>
<feature type="compositionally biased region" description="Basic and acidic residues" evidence="1">
    <location>
        <begin position="500"/>
        <end position="512"/>
    </location>
</feature>
<dbReference type="AlphaFoldDB" id="A0A166NYR0"/>
<proteinExistence type="predicted"/>
<dbReference type="InterPro" id="IPR045341">
    <property type="entry name" value="DUF6532"/>
</dbReference>
<feature type="region of interest" description="Disordered" evidence="1">
    <location>
        <begin position="86"/>
        <end position="106"/>
    </location>
</feature>
<feature type="domain" description="DUF6532" evidence="2">
    <location>
        <begin position="218"/>
        <end position="355"/>
    </location>
</feature>
<evidence type="ECO:0000313" key="3">
    <source>
        <dbReference type="EMBL" id="KZP25519.1"/>
    </source>
</evidence>
<dbReference type="OrthoDB" id="2687957at2759"/>
<feature type="compositionally biased region" description="Basic and acidic residues" evidence="1">
    <location>
        <begin position="465"/>
        <end position="476"/>
    </location>
</feature>
<feature type="compositionally biased region" description="Acidic residues" evidence="1">
    <location>
        <begin position="477"/>
        <end position="499"/>
    </location>
</feature>
<dbReference type="Pfam" id="PF20149">
    <property type="entry name" value="DUF6532"/>
    <property type="match status" value="1"/>
</dbReference>
<feature type="compositionally biased region" description="Low complexity" evidence="1">
    <location>
        <begin position="48"/>
        <end position="72"/>
    </location>
</feature>
<name>A0A166NYR0_9AGAM</name>
<evidence type="ECO:0000256" key="1">
    <source>
        <dbReference type="SAM" id="MobiDB-lite"/>
    </source>
</evidence>
<protein>
    <recommendedName>
        <fullName evidence="2">DUF6532 domain-containing protein</fullName>
    </recommendedName>
</protein>